<evidence type="ECO:0000256" key="3">
    <source>
        <dbReference type="ARBA" id="ARBA00023027"/>
    </source>
</evidence>
<dbReference type="SUPFAM" id="SSF55347">
    <property type="entry name" value="Glyceraldehyde-3-phosphate dehydrogenase-like, C-terminal domain"/>
    <property type="match status" value="1"/>
</dbReference>
<dbReference type="InterPro" id="IPR000683">
    <property type="entry name" value="Gfo/Idh/MocA-like_OxRdtase_N"/>
</dbReference>
<protein>
    <submittedName>
        <fullName evidence="6">Gfo/Idh/MocA family oxidoreductase</fullName>
    </submittedName>
</protein>
<dbReference type="SUPFAM" id="SSF51735">
    <property type="entry name" value="NAD(P)-binding Rossmann-fold domains"/>
    <property type="match status" value="1"/>
</dbReference>
<keyword evidence="7" id="KW-1185">Reference proteome</keyword>
<evidence type="ECO:0000259" key="4">
    <source>
        <dbReference type="Pfam" id="PF01408"/>
    </source>
</evidence>
<keyword evidence="3" id="KW-0520">NAD</keyword>
<dbReference type="Pfam" id="PF01408">
    <property type="entry name" value="GFO_IDH_MocA"/>
    <property type="match status" value="1"/>
</dbReference>
<keyword evidence="2" id="KW-0560">Oxidoreductase</keyword>
<name>A0A387BRD7_9MICO</name>
<evidence type="ECO:0000256" key="1">
    <source>
        <dbReference type="ARBA" id="ARBA00010928"/>
    </source>
</evidence>
<dbReference type="Gene3D" id="3.30.360.10">
    <property type="entry name" value="Dihydrodipicolinate Reductase, domain 2"/>
    <property type="match status" value="1"/>
</dbReference>
<sequence>MTDTHKLRWGVIGTGNIAHRFATDLSLSAVCELGAVGSRDAARARAFAERCGAARWFADHDELMNSPEIDAIYIAVPHSAHHELAARAIETGKPVLVEKPFTINQQQADDLIGRARDKGSILMEAMWTRFLPHMVRVRELLAEQYLGELRLVTAEHGVWFAHNTAHRMFDPHLGGGALLDLGVYPISFASMVLGSPATVVASSQFGDTGVDGQTAVTFGYSDGRQAVVNASMQTWLSNRATIAGTDARIDFDPTWYRPTSFTVTRRDGRTERFEFPVEGFGLRFQAEEIARLVREGRTDSDIMPLAESSAIMGTMDEVRRQIGLSYPGE</sequence>
<feature type="domain" description="Gfo/Idh/MocA-like oxidoreductase N-terminal" evidence="4">
    <location>
        <begin position="7"/>
        <end position="124"/>
    </location>
</feature>
<dbReference type="Pfam" id="PF22725">
    <property type="entry name" value="GFO_IDH_MocA_C3"/>
    <property type="match status" value="1"/>
</dbReference>
<dbReference type="OrthoDB" id="9815825at2"/>
<dbReference type="GO" id="GO:0016491">
    <property type="term" value="F:oxidoreductase activity"/>
    <property type="evidence" value="ECO:0007669"/>
    <property type="project" value="UniProtKB-KW"/>
</dbReference>
<dbReference type="InterPro" id="IPR055170">
    <property type="entry name" value="GFO_IDH_MocA-like_dom"/>
</dbReference>
<accession>A0A387BRD7</accession>
<feature type="domain" description="GFO/IDH/MocA-like oxidoreductase" evidence="5">
    <location>
        <begin position="135"/>
        <end position="249"/>
    </location>
</feature>
<dbReference type="AlphaFoldDB" id="A0A387BRD7"/>
<comment type="similarity">
    <text evidence="1">Belongs to the Gfo/Idh/MocA family.</text>
</comment>
<dbReference type="RefSeq" id="WP_120789162.1">
    <property type="nucleotide sequence ID" value="NZ_CP032624.1"/>
</dbReference>
<dbReference type="InterPro" id="IPR036291">
    <property type="entry name" value="NAD(P)-bd_dom_sf"/>
</dbReference>
<proteinExistence type="inferred from homology"/>
<dbReference type="GO" id="GO:0000166">
    <property type="term" value="F:nucleotide binding"/>
    <property type="evidence" value="ECO:0007669"/>
    <property type="project" value="InterPro"/>
</dbReference>
<reference evidence="6 7" key="1">
    <citation type="submission" date="2018-09" db="EMBL/GenBank/DDBJ databases">
        <title>Genome sequencing of strain 2DFW10M-5.</title>
        <authorList>
            <person name="Heo J."/>
            <person name="Kim S.-J."/>
            <person name="Kwon S.-W."/>
        </authorList>
    </citation>
    <scope>NUCLEOTIDE SEQUENCE [LARGE SCALE GENOMIC DNA]</scope>
    <source>
        <strain evidence="6 7">2DFW10M-5</strain>
    </source>
</reference>
<evidence type="ECO:0000259" key="5">
    <source>
        <dbReference type="Pfam" id="PF22725"/>
    </source>
</evidence>
<evidence type="ECO:0000313" key="7">
    <source>
        <dbReference type="Proteomes" id="UP000275069"/>
    </source>
</evidence>
<evidence type="ECO:0000313" key="6">
    <source>
        <dbReference type="EMBL" id="AYG03630.1"/>
    </source>
</evidence>
<organism evidence="6 7">
    <name type="scientific">Gryllotalpicola protaetiae</name>
    <dbReference type="NCBI Taxonomy" id="2419771"/>
    <lineage>
        <taxon>Bacteria</taxon>
        <taxon>Bacillati</taxon>
        <taxon>Actinomycetota</taxon>
        <taxon>Actinomycetes</taxon>
        <taxon>Micrococcales</taxon>
        <taxon>Microbacteriaceae</taxon>
        <taxon>Gryllotalpicola</taxon>
    </lineage>
</organism>
<dbReference type="InterPro" id="IPR050984">
    <property type="entry name" value="Gfo/Idh/MocA_domain"/>
</dbReference>
<evidence type="ECO:0000256" key="2">
    <source>
        <dbReference type="ARBA" id="ARBA00023002"/>
    </source>
</evidence>
<dbReference type="KEGG" id="gry:D7I44_08835"/>
<dbReference type="EMBL" id="CP032624">
    <property type="protein sequence ID" value="AYG03630.1"/>
    <property type="molecule type" value="Genomic_DNA"/>
</dbReference>
<dbReference type="Gene3D" id="3.40.50.720">
    <property type="entry name" value="NAD(P)-binding Rossmann-like Domain"/>
    <property type="match status" value="1"/>
</dbReference>
<dbReference type="Proteomes" id="UP000275069">
    <property type="component" value="Chromosome"/>
</dbReference>
<dbReference type="PANTHER" id="PTHR22604">
    <property type="entry name" value="OXIDOREDUCTASES"/>
    <property type="match status" value="1"/>
</dbReference>
<dbReference type="PANTHER" id="PTHR22604:SF105">
    <property type="entry name" value="TRANS-1,2-DIHYDROBENZENE-1,2-DIOL DEHYDROGENASE"/>
    <property type="match status" value="1"/>
</dbReference>
<gene>
    <name evidence="6" type="ORF">D7I44_08835</name>
</gene>